<evidence type="ECO:0000313" key="3">
    <source>
        <dbReference type="EMBL" id="GIQ81191.1"/>
    </source>
</evidence>
<feature type="region of interest" description="Disordered" evidence="1">
    <location>
        <begin position="330"/>
        <end position="355"/>
    </location>
</feature>
<evidence type="ECO:0000256" key="2">
    <source>
        <dbReference type="SAM" id="SignalP"/>
    </source>
</evidence>
<feature type="region of interest" description="Disordered" evidence="1">
    <location>
        <begin position="1536"/>
        <end position="1562"/>
    </location>
</feature>
<dbReference type="SUPFAM" id="SSF103657">
    <property type="entry name" value="BAR/IMD domain-like"/>
    <property type="match status" value="1"/>
</dbReference>
<feature type="compositionally biased region" description="Low complexity" evidence="1">
    <location>
        <begin position="343"/>
        <end position="352"/>
    </location>
</feature>
<feature type="chain" id="PRO_5039929074" evidence="2">
    <location>
        <begin position="20"/>
        <end position="2123"/>
    </location>
</feature>
<feature type="compositionally biased region" description="Low complexity" evidence="1">
    <location>
        <begin position="392"/>
        <end position="404"/>
    </location>
</feature>
<feature type="region of interest" description="Disordered" evidence="1">
    <location>
        <begin position="1161"/>
        <end position="1182"/>
    </location>
</feature>
<accession>A0A9K3GGF3</accession>
<feature type="region of interest" description="Disordered" evidence="1">
    <location>
        <begin position="368"/>
        <end position="426"/>
    </location>
</feature>
<feature type="compositionally biased region" description="Polar residues" evidence="1">
    <location>
        <begin position="411"/>
        <end position="423"/>
    </location>
</feature>
<keyword evidence="2" id="KW-0732">Signal</keyword>
<feature type="region of interest" description="Disordered" evidence="1">
    <location>
        <begin position="527"/>
        <end position="549"/>
    </location>
</feature>
<protein>
    <submittedName>
        <fullName evidence="3">Uncharacterized protein</fullName>
    </submittedName>
</protein>
<evidence type="ECO:0000313" key="4">
    <source>
        <dbReference type="Proteomes" id="UP000265618"/>
    </source>
</evidence>
<name>A0A9K3GGF3_9EUKA</name>
<evidence type="ECO:0000256" key="1">
    <source>
        <dbReference type="SAM" id="MobiDB-lite"/>
    </source>
</evidence>
<dbReference type="EMBL" id="BDIP01000328">
    <property type="protein sequence ID" value="GIQ81191.1"/>
    <property type="molecule type" value="Genomic_DNA"/>
</dbReference>
<feature type="region of interest" description="Disordered" evidence="1">
    <location>
        <begin position="1383"/>
        <end position="1434"/>
    </location>
</feature>
<proteinExistence type="predicted"/>
<gene>
    <name evidence="3" type="ORF">KIPB_002111</name>
</gene>
<feature type="signal peptide" evidence="2">
    <location>
        <begin position="1"/>
        <end position="19"/>
    </location>
</feature>
<sequence length="2123" mass="228071">MGSNLAGSFLFLLFHLLQSLFNKTNNLTKMDDALAGGKRFFRIGRQAVLQKLGKAQKAEEDPAFRANIDQFRAVNGSFKEVSKAAQTIVNQETSVAVAGQTAAVAYRTMASKMPDTPLAGLVSDLAASHDQLDAFRDEFTRSAREGPLNHLAGLTTTFDETIAVKKRYNTVRLEHDAIKTEHDKLLAKAATTQSAAERLARVQSEYGASHEAYTAFQADFNALAAYGEQRVKREAGLQLIKVYREMTAFYGQAYRILTEMAPGLEQLERSILDNTDMPVEPSLSAAATYARHLESALLGYCGDIVDEADLIQQYMLSHNAFPVSEAVPQVPESKGERESAVKPPITLPIGTPEGPPPGIKATKAAIKVGPPPSLPSTSTGGLAPPPTLPIGTPASTTTAPATSLAPPPLQSVLSAPPSASTGSEVELPMQSLTTNRGAEDLFSSALPSVPVPVDVPEANRSAMPGLPALDSKLAGAPIPSLTASLDEAETDRRGFPPGLPPVSLHSSLPTEAPVPLPDVPQYAPAKAITTKPEPEAVSVPEEPSEDEAGHPLLVRSHPLYPVVQASVLCPSAYALQDSVGLAVVESLSRADSALAKDIDAFIKDPCPLDELDEAGEMLFPTLSSLLHTLSWEALRSHTLIDMSKVASVCMEVPEALSGAVGAKAVRVADVRSDPNGSAAKKCTVLGMAIETIRHEYTHKDKKIVEAMDGLVARYLLQPLRESLSLSVGAVSCLLTMVSECGMRDVVVTSSILSTYADMGERHIGSMDECEVDVDLSHINKLIFDIEDPPKGYPSSVVLSVPAWYRDTVSLSEMPTEDGSLSYVVRAAPDTTPSSDVCVGALSAPEASPKDQMALLMMQISLVHCLFTRLYHEDVLPPYIQSLFGHPSPVASATEFARIFHTLALHLTPPATLSLVDSCAGYLSQFIQRPEEADNKNKVHGVLKELRKCGLDLVSVPDALDAVLRQCALNIVQSMRDYHFNTEDPTMLSRLVTTPRNISGMYKVASEGVLDTCVAEFATVLVLDPILGAINVKEEDPAVVSSYLASLTVGDKARRVHSLYSNKEEAASKQGVLMARLDVGLIFCGAFSLKYACDMASAEEGRYHKVRTKGGATVGEVVRAAVEGLHLSVDLCLPKFPKASAKKLPRYLLKLDDVVKAIGPLPPGALESAQEDKEVDRSTPPVTQLTDTEVSALAEKVSPAPAPIAPTAPVASTIAPLVQPTGAQSVSAEPPLPVSAPLTGISLLSSGAKTDSVEVRFVCTTSASVSGSTSVYTATVAVPSEGKKPCSPSILTALVECLSKEGALPKDVSSKTLTVALHESVMVADPKQQCILSVDGVDEVYVKLHMRKFKRSDLKAVIERCQQPGVTPKLCVIAMPTVLAKKLRSTPSTPVPTAAPVSTAPPVASAQKVMGPPPSLPTSKVVGPPPSLPVSGAKTGPPPSLGVGSFVPTVPSVAPYTPINMSQIQMPPQMPAQPYPLYPQQPMPQAGFGYGMPPFSLPGTAGAVGFGAPVSEAQEAFDSRSSEVSRFMQEREERERILVKEEESGPALPPGMGAPKKTGPPPSLPIKTKVTPPPSLPVAKPVVQKVPTAAPVKAVTTATRPAAAASAKSKLKRSCASSYRCVGVVSEVIDGYCAVVRVTHVDSQPLSTPLAAVWMGPPSVTSLIKDADIDRNVKRPRAWRPRHDDATGEVVSQGMGCHLPRVVNIAMLEIDFTLKLFHGILRVADAKARDWCDYSGTLDGYVTGVINKVEEQEIFVRTQQGISLYIKHHLPGSHAAPQGWRDRDNVPYNEIGRIKFGDVVSASVDKFLLEHYNQEVNDNAIPASVKTLVYHGFIPKADPSKLQNETRPTPFQGWVARLSQRNRSSLPPVFQSVDNAGLVVFVDRPHRLIPATLVVAQIRDKIYRDSIDTGTPVALTLFEAAFDLFATEDSQHVERTDQKRWFKTTNLGRAADMLPGTIIRTPKKQEGDDRLINGLEFQVTHEESALTHEGDGITRKFPHLGLLKEDGLMHWFQKPVKDERRHIVHAPCVELDASPAVKDLVWTAIRKGCRFQTIVYPNLIDYPQVDGVKHNLHMVQYGLRFWDMIQPCAIREVGSTIEARSDGSGLYQCHIPKLPLFNDIQPPG</sequence>
<reference evidence="3 4" key="1">
    <citation type="journal article" date="2018" name="PLoS ONE">
        <title>The draft genome of Kipferlia bialata reveals reductive genome evolution in fornicate parasites.</title>
        <authorList>
            <person name="Tanifuji G."/>
            <person name="Takabayashi S."/>
            <person name="Kume K."/>
            <person name="Takagi M."/>
            <person name="Nakayama T."/>
            <person name="Kamikawa R."/>
            <person name="Inagaki Y."/>
            <person name="Hashimoto T."/>
        </authorList>
    </citation>
    <scope>NUCLEOTIDE SEQUENCE [LARGE SCALE GENOMIC DNA]</scope>
    <source>
        <strain evidence="3">NY0173</strain>
    </source>
</reference>
<dbReference type="Gene3D" id="1.20.1270.60">
    <property type="entry name" value="Arfaptin homology (AH) domain/BAR domain"/>
    <property type="match status" value="1"/>
</dbReference>
<comment type="caution">
    <text evidence="3">The sequence shown here is derived from an EMBL/GenBank/DDBJ whole genome shotgun (WGS) entry which is preliminary data.</text>
</comment>
<feature type="compositionally biased region" description="Low complexity" evidence="1">
    <location>
        <begin position="1384"/>
        <end position="1405"/>
    </location>
</feature>
<organism evidence="3 4">
    <name type="scientific">Kipferlia bialata</name>
    <dbReference type="NCBI Taxonomy" id="797122"/>
    <lineage>
        <taxon>Eukaryota</taxon>
        <taxon>Metamonada</taxon>
        <taxon>Carpediemonas-like organisms</taxon>
        <taxon>Kipferlia</taxon>
    </lineage>
</organism>
<dbReference type="Proteomes" id="UP000265618">
    <property type="component" value="Unassembled WGS sequence"/>
</dbReference>
<dbReference type="InterPro" id="IPR027267">
    <property type="entry name" value="AH/BAR_dom_sf"/>
</dbReference>
<keyword evidence="4" id="KW-1185">Reference proteome</keyword>